<evidence type="ECO:0000313" key="3">
    <source>
        <dbReference type="EMBL" id="OUN02258.1"/>
    </source>
</evidence>
<evidence type="ECO:0000313" key="2">
    <source>
        <dbReference type="EMBL" id="KAA2378111.1"/>
    </source>
</evidence>
<keyword evidence="1" id="KW-0812">Transmembrane</keyword>
<sequence>MVREEKHSEEEVRRVCVEIRRQAALENARWQLKAGYGGLALMSVVLVVVLWGGDSWRWWWLFYFVAPVMLVINGHRVARGKKSW</sequence>
<reference evidence="4" key="1">
    <citation type="submission" date="2017-04" db="EMBL/GenBank/DDBJ databases">
        <title>Function of individual gut microbiota members based on whole genome sequencing of pure cultures obtained from chicken caecum.</title>
        <authorList>
            <person name="Medvecky M."/>
            <person name="Cejkova D."/>
            <person name="Polansky O."/>
            <person name="Karasova D."/>
            <person name="Kubasova T."/>
            <person name="Cizek A."/>
            <person name="Rychlik I."/>
        </authorList>
    </citation>
    <scope>NUCLEOTIDE SEQUENCE [LARGE SCALE GENOMIC DNA]</scope>
    <source>
        <strain evidence="4">An90</strain>
    </source>
</reference>
<dbReference type="RefSeq" id="WP_032134359.1">
    <property type="nucleotide sequence ID" value="NZ_BAAFKZ010000023.1"/>
</dbReference>
<evidence type="ECO:0000313" key="5">
    <source>
        <dbReference type="Proteomes" id="UP000322940"/>
    </source>
</evidence>
<keyword evidence="1" id="KW-0472">Membrane</keyword>
<dbReference type="Proteomes" id="UP000195772">
    <property type="component" value="Unassembled WGS sequence"/>
</dbReference>
<feature type="transmembrane region" description="Helical" evidence="1">
    <location>
        <begin position="34"/>
        <end position="52"/>
    </location>
</feature>
<evidence type="ECO:0000313" key="4">
    <source>
        <dbReference type="Proteomes" id="UP000195772"/>
    </source>
</evidence>
<evidence type="ECO:0008006" key="6">
    <source>
        <dbReference type="Google" id="ProtNLM"/>
    </source>
</evidence>
<dbReference type="EMBL" id="VVXH01000008">
    <property type="protein sequence ID" value="KAA2378111.1"/>
    <property type="molecule type" value="Genomic_DNA"/>
</dbReference>
<reference evidence="3" key="2">
    <citation type="journal article" date="2018" name="BMC Genomics">
        <title>Whole genome sequencing and function prediction of 133 gut anaerobes isolated from chicken caecum in pure cultures.</title>
        <authorList>
            <person name="Medvecky M."/>
            <person name="Cejkova D."/>
            <person name="Polansky O."/>
            <person name="Karasova D."/>
            <person name="Kubasova T."/>
            <person name="Cizek A."/>
            <person name="Rychlik I."/>
        </authorList>
    </citation>
    <scope>NUCLEOTIDE SEQUENCE</scope>
    <source>
        <strain evidence="3">An90</strain>
    </source>
</reference>
<protein>
    <recommendedName>
        <fullName evidence="6">2TM domain-containing protein</fullName>
    </recommendedName>
</protein>
<gene>
    <name evidence="3" type="ORF">B5G41_12930</name>
    <name evidence="2" type="ORF">F2Y10_09465</name>
</gene>
<proteinExistence type="predicted"/>
<dbReference type="AlphaFoldDB" id="A0A1Y3QVF4"/>
<organism evidence="3 4">
    <name type="scientific">Alistipes onderdonkii</name>
    <dbReference type="NCBI Taxonomy" id="328813"/>
    <lineage>
        <taxon>Bacteria</taxon>
        <taxon>Pseudomonadati</taxon>
        <taxon>Bacteroidota</taxon>
        <taxon>Bacteroidia</taxon>
        <taxon>Bacteroidales</taxon>
        <taxon>Rikenellaceae</taxon>
        <taxon>Alistipes</taxon>
    </lineage>
</organism>
<evidence type="ECO:0000256" key="1">
    <source>
        <dbReference type="SAM" id="Phobius"/>
    </source>
</evidence>
<accession>A0A1Y3QVF4</accession>
<comment type="caution">
    <text evidence="3">The sequence shown here is derived from an EMBL/GenBank/DDBJ whole genome shotgun (WGS) entry which is preliminary data.</text>
</comment>
<feature type="transmembrane region" description="Helical" evidence="1">
    <location>
        <begin position="58"/>
        <end position="78"/>
    </location>
</feature>
<keyword evidence="1" id="KW-1133">Transmembrane helix</keyword>
<reference evidence="2 5" key="3">
    <citation type="journal article" date="2019" name="Nat. Med.">
        <title>A library of human gut bacterial isolates paired with longitudinal multiomics data enables mechanistic microbiome research.</title>
        <authorList>
            <person name="Poyet M."/>
            <person name="Groussin M."/>
            <person name="Gibbons S.M."/>
            <person name="Avila-Pacheco J."/>
            <person name="Jiang X."/>
            <person name="Kearney S.M."/>
            <person name="Perrotta A.R."/>
            <person name="Berdy B."/>
            <person name="Zhao S."/>
            <person name="Lieberman T.D."/>
            <person name="Swanson P.K."/>
            <person name="Smith M."/>
            <person name="Roesemann S."/>
            <person name="Alexander J.E."/>
            <person name="Rich S.A."/>
            <person name="Livny J."/>
            <person name="Vlamakis H."/>
            <person name="Clish C."/>
            <person name="Bullock K."/>
            <person name="Deik A."/>
            <person name="Scott J."/>
            <person name="Pierce K.A."/>
            <person name="Xavier R.J."/>
            <person name="Alm E.J."/>
        </authorList>
    </citation>
    <scope>NUCLEOTIDE SEQUENCE [LARGE SCALE GENOMIC DNA]</scope>
    <source>
        <strain evidence="2 5">BIOML-A266</strain>
    </source>
</reference>
<name>A0A1Y3QVF4_9BACT</name>
<dbReference type="EMBL" id="NFHB01000009">
    <property type="protein sequence ID" value="OUN02258.1"/>
    <property type="molecule type" value="Genomic_DNA"/>
</dbReference>
<dbReference type="Proteomes" id="UP000322940">
    <property type="component" value="Unassembled WGS sequence"/>
</dbReference>